<sequence length="146" mass="16741">MDGLYYFLKGYVYQKVLKLIRDEVAHVEDIWKDPIICGCVLRTNRGLPCAHELKMDILVGSPMPLEDIHVFWKKLNMIPEKFVNRTGYNFNDEIQRVVAKFDSCIDGDASLRVIQQLKDISRPSEISGVAPEAKVRTRGRPTLGDY</sequence>
<evidence type="ECO:0000313" key="1">
    <source>
        <dbReference type="EMBL" id="KAK9142988.1"/>
    </source>
</evidence>
<dbReference type="Proteomes" id="UP001420932">
    <property type="component" value="Unassembled WGS sequence"/>
</dbReference>
<proteinExistence type="predicted"/>
<gene>
    <name evidence="1" type="ORF">Syun_012388</name>
</gene>
<protein>
    <submittedName>
        <fullName evidence="1">Uncharacterized protein</fullName>
    </submittedName>
</protein>
<dbReference type="AlphaFoldDB" id="A0AAP0PF97"/>
<accession>A0AAP0PF97</accession>
<keyword evidence="2" id="KW-1185">Reference proteome</keyword>
<name>A0AAP0PF97_9MAGN</name>
<evidence type="ECO:0000313" key="2">
    <source>
        <dbReference type="Proteomes" id="UP001420932"/>
    </source>
</evidence>
<comment type="caution">
    <text evidence="1">The sequence shown here is derived from an EMBL/GenBank/DDBJ whole genome shotgun (WGS) entry which is preliminary data.</text>
</comment>
<dbReference type="EMBL" id="JBBNAF010000005">
    <property type="protein sequence ID" value="KAK9142988.1"/>
    <property type="molecule type" value="Genomic_DNA"/>
</dbReference>
<organism evidence="1 2">
    <name type="scientific">Stephania yunnanensis</name>
    <dbReference type="NCBI Taxonomy" id="152371"/>
    <lineage>
        <taxon>Eukaryota</taxon>
        <taxon>Viridiplantae</taxon>
        <taxon>Streptophyta</taxon>
        <taxon>Embryophyta</taxon>
        <taxon>Tracheophyta</taxon>
        <taxon>Spermatophyta</taxon>
        <taxon>Magnoliopsida</taxon>
        <taxon>Ranunculales</taxon>
        <taxon>Menispermaceae</taxon>
        <taxon>Menispermoideae</taxon>
        <taxon>Cissampelideae</taxon>
        <taxon>Stephania</taxon>
    </lineage>
</organism>
<reference evidence="1 2" key="1">
    <citation type="submission" date="2024-01" db="EMBL/GenBank/DDBJ databases">
        <title>Genome assemblies of Stephania.</title>
        <authorList>
            <person name="Yang L."/>
        </authorList>
    </citation>
    <scope>NUCLEOTIDE SEQUENCE [LARGE SCALE GENOMIC DNA]</scope>
    <source>
        <strain evidence="1">YNDBR</strain>
        <tissue evidence="1">Leaf</tissue>
    </source>
</reference>